<feature type="signal peptide" evidence="7">
    <location>
        <begin position="1"/>
        <end position="29"/>
    </location>
</feature>
<organism evidence="8 9">
    <name type="scientific">Roseicyclus persicicus</name>
    <dbReference type="NCBI Taxonomy" id="2650661"/>
    <lineage>
        <taxon>Bacteria</taxon>
        <taxon>Pseudomonadati</taxon>
        <taxon>Pseudomonadota</taxon>
        <taxon>Alphaproteobacteria</taxon>
        <taxon>Rhodobacterales</taxon>
        <taxon>Roseobacteraceae</taxon>
        <taxon>Roseicyclus</taxon>
    </lineage>
</organism>
<feature type="binding site" evidence="6">
    <location>
        <position position="178"/>
    </location>
    <ligand>
        <name>molybdate</name>
        <dbReference type="ChEBI" id="CHEBI:36264"/>
    </ligand>
</feature>
<dbReference type="Pfam" id="PF13531">
    <property type="entry name" value="SBP_bac_11"/>
    <property type="match status" value="1"/>
</dbReference>
<keyword evidence="3 6" id="KW-0479">Metal-binding</keyword>
<dbReference type="Proteomes" id="UP000526408">
    <property type="component" value="Unassembled WGS sequence"/>
</dbReference>
<dbReference type="GO" id="GO:0015689">
    <property type="term" value="P:molybdate ion transport"/>
    <property type="evidence" value="ECO:0007669"/>
    <property type="project" value="InterPro"/>
</dbReference>
<dbReference type="SUPFAM" id="SSF53850">
    <property type="entry name" value="Periplasmic binding protein-like II"/>
    <property type="match status" value="1"/>
</dbReference>
<dbReference type="Gene3D" id="3.40.190.10">
    <property type="entry name" value="Periplasmic binding protein-like II"/>
    <property type="match status" value="2"/>
</dbReference>
<reference evidence="8 9" key="1">
    <citation type="submission" date="2020-04" db="EMBL/GenBank/DDBJ databases">
        <authorList>
            <person name="Yoon J."/>
        </authorList>
    </citation>
    <scope>NUCLEOTIDE SEQUENCE [LARGE SCALE GENOMIC DNA]</scope>
    <source>
        <strain evidence="8 9">KMU-115</strain>
    </source>
</reference>
<dbReference type="RefSeq" id="WP_168624378.1">
    <property type="nucleotide sequence ID" value="NZ_JAAZQQ010000006.1"/>
</dbReference>
<evidence type="ECO:0000313" key="8">
    <source>
        <dbReference type="EMBL" id="NKX45984.1"/>
    </source>
</evidence>
<gene>
    <name evidence="8" type="primary">modA</name>
    <name evidence="8" type="ORF">HCU73_15420</name>
</gene>
<dbReference type="EMBL" id="JAAZQQ010000006">
    <property type="protein sequence ID" value="NKX45984.1"/>
    <property type="molecule type" value="Genomic_DNA"/>
</dbReference>
<protein>
    <submittedName>
        <fullName evidence="8">Molybdate ABC transporter substrate-binding protein</fullName>
    </submittedName>
</protein>
<dbReference type="GO" id="GO:0046872">
    <property type="term" value="F:metal ion binding"/>
    <property type="evidence" value="ECO:0007669"/>
    <property type="project" value="UniProtKB-KW"/>
</dbReference>
<evidence type="ECO:0000256" key="7">
    <source>
        <dbReference type="SAM" id="SignalP"/>
    </source>
</evidence>
<comment type="caution">
    <text evidence="8">The sequence shown here is derived from an EMBL/GenBank/DDBJ whole genome shotgun (WGS) entry which is preliminary data.</text>
</comment>
<dbReference type="AlphaFoldDB" id="A0A7X6H0X1"/>
<dbReference type="GO" id="GO:0030973">
    <property type="term" value="F:molybdate ion binding"/>
    <property type="evidence" value="ECO:0007669"/>
    <property type="project" value="TreeGrafter"/>
</dbReference>
<evidence type="ECO:0000256" key="5">
    <source>
        <dbReference type="ARBA" id="ARBA00062515"/>
    </source>
</evidence>
<dbReference type="NCBIfam" id="TIGR01256">
    <property type="entry name" value="modA"/>
    <property type="match status" value="1"/>
</dbReference>
<dbReference type="PIRSF" id="PIRSF004846">
    <property type="entry name" value="ModA"/>
    <property type="match status" value="1"/>
</dbReference>
<evidence type="ECO:0000256" key="2">
    <source>
        <dbReference type="ARBA" id="ARBA00022505"/>
    </source>
</evidence>
<accession>A0A7X6H0X1</accession>
<dbReference type="FunFam" id="3.40.190.10:FF:000035">
    <property type="entry name" value="Molybdate ABC transporter substrate-binding protein"/>
    <property type="match status" value="1"/>
</dbReference>
<dbReference type="InterPro" id="IPR050682">
    <property type="entry name" value="ModA/WtpA"/>
</dbReference>
<keyword evidence="9" id="KW-1185">Reference proteome</keyword>
<feature type="chain" id="PRO_5031004535" evidence="7">
    <location>
        <begin position="30"/>
        <end position="261"/>
    </location>
</feature>
<dbReference type="PANTHER" id="PTHR30632:SF17">
    <property type="entry name" value="MOLYBDATE-BINDING PROTEIN MODA"/>
    <property type="match status" value="1"/>
</dbReference>
<evidence type="ECO:0000256" key="4">
    <source>
        <dbReference type="ARBA" id="ARBA00022729"/>
    </source>
</evidence>
<feature type="binding site" evidence="6">
    <location>
        <position position="151"/>
    </location>
    <ligand>
        <name>molybdate</name>
        <dbReference type="ChEBI" id="CHEBI:36264"/>
    </ligand>
</feature>
<keyword evidence="2 6" id="KW-0500">Molybdenum</keyword>
<dbReference type="InterPro" id="IPR005950">
    <property type="entry name" value="ModA"/>
</dbReference>
<comment type="subunit">
    <text evidence="5">The complex is composed of two ATP-binding proteins (ModC), two transmembrane proteins (ModB) and a solute-binding protein (ModA).</text>
</comment>
<comment type="similarity">
    <text evidence="1">Belongs to the bacterial solute-binding protein ModA family.</text>
</comment>
<dbReference type="GO" id="GO:1901359">
    <property type="term" value="F:tungstate binding"/>
    <property type="evidence" value="ECO:0007669"/>
    <property type="project" value="UniProtKB-ARBA"/>
</dbReference>
<feature type="binding site" evidence="6">
    <location>
        <position position="196"/>
    </location>
    <ligand>
        <name>molybdate</name>
        <dbReference type="ChEBI" id="CHEBI:36264"/>
    </ligand>
</feature>
<feature type="binding site" evidence="6">
    <location>
        <position position="39"/>
    </location>
    <ligand>
        <name>molybdate</name>
        <dbReference type="ChEBI" id="CHEBI:36264"/>
    </ligand>
</feature>
<keyword evidence="4 7" id="KW-0732">Signal</keyword>
<dbReference type="PANTHER" id="PTHR30632">
    <property type="entry name" value="MOLYBDATE-BINDING PERIPLASMIC PROTEIN"/>
    <property type="match status" value="1"/>
</dbReference>
<feature type="binding site" evidence="6">
    <location>
        <position position="66"/>
    </location>
    <ligand>
        <name>molybdate</name>
        <dbReference type="ChEBI" id="CHEBI:36264"/>
    </ligand>
</feature>
<evidence type="ECO:0000256" key="6">
    <source>
        <dbReference type="PIRSR" id="PIRSR004846-1"/>
    </source>
</evidence>
<evidence type="ECO:0000313" key="9">
    <source>
        <dbReference type="Proteomes" id="UP000526408"/>
    </source>
</evidence>
<proteinExistence type="inferred from homology"/>
<dbReference type="GO" id="GO:0030288">
    <property type="term" value="C:outer membrane-bounded periplasmic space"/>
    <property type="evidence" value="ECO:0007669"/>
    <property type="project" value="TreeGrafter"/>
</dbReference>
<evidence type="ECO:0000256" key="1">
    <source>
        <dbReference type="ARBA" id="ARBA00009175"/>
    </source>
</evidence>
<evidence type="ECO:0000256" key="3">
    <source>
        <dbReference type="ARBA" id="ARBA00022723"/>
    </source>
</evidence>
<sequence>MPPRPDLPRRLRAGFAALALALAPAAAPAQDLTVLAAASLGTALDEIATLWAAETGGTLTLVLAGSSALARQIEAGAPADVFISASPAWMDTVAAAGLVAEGSRSDLLTNSLVVVAGAADAAPLDLADPGALPARIGDGRLSLALIEAVPAGIYARQALANLGLWDAVAPRVVESDNVRAALALVAVGAAPVGIVYASDAVAEPRVAVIAAVPPEAHDPILYPAAAIATGDMAGARAFLTFLQSEAAAAVFRAQGFGLPGG</sequence>
<name>A0A7X6H0X1_9RHOB</name>